<dbReference type="EMBL" id="PP511706">
    <property type="protein sequence ID" value="XCD06739.1"/>
    <property type="molecule type" value="Genomic_DNA"/>
</dbReference>
<reference evidence="1" key="1">
    <citation type="submission" date="2024-03" db="EMBL/GenBank/DDBJ databases">
        <title>Diverse circular DNA viruses in blood, oral, and fecal samples of captive lemurs.</title>
        <authorList>
            <person name="Paietta E.N."/>
            <person name="Kraberger S."/>
            <person name="Lund M.C."/>
            <person name="Custer J.M."/>
            <person name="Vargas K.M."/>
            <person name="Ehmke E.E."/>
            <person name="Yoder A.D."/>
            <person name="Varsani A."/>
        </authorList>
    </citation>
    <scope>NUCLEOTIDE SEQUENCE</scope>
    <source>
        <strain evidence="1">Duke_26_2</strain>
    </source>
</reference>
<sequence>MKEYTIEEKAKHIQEMVRELDNYACDLGLEMAIDMEEEALVFIQPGGEAFGIKLNIIVPMEDI</sequence>
<evidence type="ECO:0000313" key="1">
    <source>
        <dbReference type="EMBL" id="XCD06739.1"/>
    </source>
</evidence>
<accession>A0AAU8B351</accession>
<proteinExistence type="predicted"/>
<organism evidence="1">
    <name type="scientific">Dulem virus 30</name>
    <dbReference type="NCBI Taxonomy" id="3145748"/>
    <lineage>
        <taxon>Viruses</taxon>
        <taxon>Duplodnaviria</taxon>
        <taxon>Heunggongvirae</taxon>
        <taxon>Uroviricota</taxon>
        <taxon>Caudoviricetes</taxon>
    </lineage>
</organism>
<name>A0AAU8B351_9CAUD</name>
<protein>
    <submittedName>
        <fullName evidence="1">Uncharacterized protein</fullName>
    </submittedName>
</protein>